<dbReference type="Proteomes" id="UP000253729">
    <property type="component" value="Unassembled WGS sequence"/>
</dbReference>
<keyword evidence="2" id="KW-1185">Reference proteome</keyword>
<reference evidence="1 2" key="1">
    <citation type="submission" date="2018-07" db="EMBL/GenBank/DDBJ databases">
        <title>The genomes of Aspergillus section Nigri reveals drivers in fungal speciation.</title>
        <authorList>
            <consortium name="DOE Joint Genome Institute"/>
            <person name="Vesth T.C."/>
            <person name="Nybo J."/>
            <person name="Theobald S."/>
            <person name="Brandl J."/>
            <person name="Frisvad J.C."/>
            <person name="Nielsen K.F."/>
            <person name="Lyhne E.K."/>
            <person name="Kogle M.E."/>
            <person name="Kuo A."/>
            <person name="Riley R."/>
            <person name="Clum A."/>
            <person name="Nolan M."/>
            <person name="Lipzen A."/>
            <person name="Salamov A."/>
            <person name="Henrissat B."/>
            <person name="Wiebenga A."/>
            <person name="De vries R.P."/>
            <person name="Grigoriev I.V."/>
            <person name="Mortensen U.H."/>
            <person name="Andersen M.R."/>
            <person name="Baker S.E."/>
        </authorList>
    </citation>
    <scope>NUCLEOTIDE SEQUENCE [LARGE SCALE GENOMIC DNA]</scope>
    <source>
        <strain evidence="1 2">CBS 139.54b</strain>
    </source>
</reference>
<proteinExistence type="predicted"/>
<dbReference type="GeneID" id="38134697"/>
<dbReference type="EMBL" id="KZ852047">
    <property type="protein sequence ID" value="RDH33274.1"/>
    <property type="molecule type" value="Genomic_DNA"/>
</dbReference>
<dbReference type="AlphaFoldDB" id="A0A3F3Q220"/>
<evidence type="ECO:0000313" key="2">
    <source>
        <dbReference type="Proteomes" id="UP000253729"/>
    </source>
</evidence>
<sequence length="73" mass="8420">MHLAATAYPMMMANGKAPSTLSTVDTLHSNPRMFGNALYRKKWSEKYSMTKSRKVNDDFHDISNFRSYQPVFV</sequence>
<evidence type="ECO:0000313" key="1">
    <source>
        <dbReference type="EMBL" id="RDH33274.1"/>
    </source>
</evidence>
<feature type="non-terminal residue" evidence="1">
    <location>
        <position position="73"/>
    </location>
</feature>
<organism evidence="1 2">
    <name type="scientific">Aspergillus welwitschiae</name>
    <dbReference type="NCBI Taxonomy" id="1341132"/>
    <lineage>
        <taxon>Eukaryota</taxon>
        <taxon>Fungi</taxon>
        <taxon>Dikarya</taxon>
        <taxon>Ascomycota</taxon>
        <taxon>Pezizomycotina</taxon>
        <taxon>Eurotiomycetes</taxon>
        <taxon>Eurotiomycetidae</taxon>
        <taxon>Eurotiales</taxon>
        <taxon>Aspergillaceae</taxon>
        <taxon>Aspergillus</taxon>
        <taxon>Aspergillus subgen. Circumdati</taxon>
    </lineage>
</organism>
<accession>A0A3F3Q220</accession>
<name>A0A3F3Q220_9EURO</name>
<protein>
    <submittedName>
        <fullName evidence="1">Uncharacterized protein</fullName>
    </submittedName>
</protein>
<gene>
    <name evidence="1" type="ORF">BDQ94DRAFT_143895</name>
</gene>
<dbReference type="RefSeq" id="XP_026626296.1">
    <property type="nucleotide sequence ID" value="XM_026766341.1"/>
</dbReference>